<dbReference type="EMBL" id="DS231624">
    <property type="protein sequence ID" value="EDU42164.1"/>
    <property type="molecule type" value="Genomic_DNA"/>
</dbReference>
<protein>
    <submittedName>
        <fullName evidence="2">Uncharacterized protein</fullName>
    </submittedName>
</protein>
<evidence type="ECO:0000256" key="1">
    <source>
        <dbReference type="SAM" id="MobiDB-lite"/>
    </source>
</evidence>
<feature type="region of interest" description="Disordered" evidence="1">
    <location>
        <begin position="58"/>
        <end position="107"/>
    </location>
</feature>
<gene>
    <name evidence="2" type="ORF">PTRG_09113</name>
</gene>
<sequence length="140" mass="15653">MSMPRRLQACRHVPLNRRFSFTVAQTDEQDLLDSIDNTYRRQDAALQDLTEEDVPYVRNNIYSPFPEPNEGQGQGQGQDNGKGKGKGSLNRVVDDGDSVGWARSGKRKRGYGRLEDLVYFLYESGVSELTVCDGKHGAAL</sequence>
<proteinExistence type="predicted"/>
<dbReference type="AlphaFoldDB" id="B2WGQ7"/>
<dbReference type="HOGENOM" id="CLU_1836154_0_0_1"/>
<accession>B2WGQ7</accession>
<organism evidence="2 3">
    <name type="scientific">Pyrenophora tritici-repentis (strain Pt-1C-BFP)</name>
    <name type="common">Wheat tan spot fungus</name>
    <name type="synonym">Drechslera tritici-repentis</name>
    <dbReference type="NCBI Taxonomy" id="426418"/>
    <lineage>
        <taxon>Eukaryota</taxon>
        <taxon>Fungi</taxon>
        <taxon>Dikarya</taxon>
        <taxon>Ascomycota</taxon>
        <taxon>Pezizomycotina</taxon>
        <taxon>Dothideomycetes</taxon>
        <taxon>Pleosporomycetidae</taxon>
        <taxon>Pleosporales</taxon>
        <taxon>Pleosporineae</taxon>
        <taxon>Pleosporaceae</taxon>
        <taxon>Pyrenophora</taxon>
    </lineage>
</organism>
<evidence type="ECO:0000313" key="3">
    <source>
        <dbReference type="Proteomes" id="UP000001471"/>
    </source>
</evidence>
<name>B2WGQ7_PYRTR</name>
<dbReference type="Proteomes" id="UP000001471">
    <property type="component" value="Unassembled WGS sequence"/>
</dbReference>
<reference evidence="3" key="1">
    <citation type="journal article" date="2013" name="G3 (Bethesda)">
        <title>Comparative genomics of a plant-pathogenic fungus, Pyrenophora tritici-repentis, reveals transduplication and the impact of repeat elements on pathogenicity and population divergence.</title>
        <authorList>
            <person name="Manning V.A."/>
            <person name="Pandelova I."/>
            <person name="Dhillon B."/>
            <person name="Wilhelm L.J."/>
            <person name="Goodwin S.B."/>
            <person name="Berlin A.M."/>
            <person name="Figueroa M."/>
            <person name="Freitag M."/>
            <person name="Hane J.K."/>
            <person name="Henrissat B."/>
            <person name="Holman W.H."/>
            <person name="Kodira C.D."/>
            <person name="Martin J."/>
            <person name="Oliver R.P."/>
            <person name="Robbertse B."/>
            <person name="Schackwitz W."/>
            <person name="Schwartz D.C."/>
            <person name="Spatafora J.W."/>
            <person name="Turgeon B.G."/>
            <person name="Yandava C."/>
            <person name="Young S."/>
            <person name="Zhou S."/>
            <person name="Zeng Q."/>
            <person name="Grigoriev I.V."/>
            <person name="Ma L.-J."/>
            <person name="Ciuffetti L.M."/>
        </authorList>
    </citation>
    <scope>NUCLEOTIDE SEQUENCE [LARGE SCALE GENOMIC DNA]</scope>
    <source>
        <strain evidence="3">Pt-1C-BFP</strain>
    </source>
</reference>
<evidence type="ECO:0000313" key="2">
    <source>
        <dbReference type="EMBL" id="EDU42164.1"/>
    </source>
</evidence>
<dbReference type="InParanoid" id="B2WGQ7"/>